<dbReference type="InterPro" id="IPR006214">
    <property type="entry name" value="Bax_inhibitor_1-related"/>
</dbReference>
<dbReference type="PANTHER" id="PTHR23291">
    <property type="entry name" value="BAX INHIBITOR-RELATED"/>
    <property type="match status" value="1"/>
</dbReference>
<feature type="transmembrane region" description="Helical" evidence="6">
    <location>
        <begin position="193"/>
        <end position="211"/>
    </location>
</feature>
<comment type="similarity">
    <text evidence="2 6">Belongs to the BI1 family.</text>
</comment>
<comment type="subcellular location">
    <subcellularLocation>
        <location evidence="1">Membrane</location>
        <topology evidence="1">Multi-pass membrane protein</topology>
    </subcellularLocation>
</comment>
<organism evidence="7 8">
    <name type="scientific">Mesorhizobium abyssinicae</name>
    <dbReference type="NCBI Taxonomy" id="1209958"/>
    <lineage>
        <taxon>Bacteria</taxon>
        <taxon>Pseudomonadati</taxon>
        <taxon>Pseudomonadota</taxon>
        <taxon>Alphaproteobacteria</taxon>
        <taxon>Hyphomicrobiales</taxon>
        <taxon>Phyllobacteriaceae</taxon>
        <taxon>Mesorhizobium</taxon>
    </lineage>
</organism>
<evidence type="ECO:0000256" key="5">
    <source>
        <dbReference type="ARBA" id="ARBA00023136"/>
    </source>
</evidence>
<reference evidence="7 8" key="1">
    <citation type="submission" date="2023-08" db="EMBL/GenBank/DDBJ databases">
        <title>Implementing the SeqCode for naming new Mesorhizobium species isolated from Vachellia karroo root nodules.</title>
        <authorList>
            <person name="Van Lill M."/>
        </authorList>
    </citation>
    <scope>NUCLEOTIDE SEQUENCE [LARGE SCALE GENOMIC DNA]</scope>
    <source>
        <strain evidence="7 8">VK4B</strain>
    </source>
</reference>
<evidence type="ECO:0000256" key="6">
    <source>
        <dbReference type="RuleBase" id="RU004379"/>
    </source>
</evidence>
<dbReference type="EMBL" id="JAVIIP010000010">
    <property type="protein sequence ID" value="MDX8539708.1"/>
    <property type="molecule type" value="Genomic_DNA"/>
</dbReference>
<dbReference type="PANTHER" id="PTHR23291:SF50">
    <property type="entry name" value="PROTEIN LIFEGUARD 4"/>
    <property type="match status" value="1"/>
</dbReference>
<evidence type="ECO:0000256" key="1">
    <source>
        <dbReference type="ARBA" id="ARBA00004141"/>
    </source>
</evidence>
<comment type="caution">
    <text evidence="7">The sequence shown here is derived from an EMBL/GenBank/DDBJ whole genome shotgun (WGS) entry which is preliminary data.</text>
</comment>
<name>A0ABU5AQY7_9HYPH</name>
<feature type="transmembrane region" description="Helical" evidence="6">
    <location>
        <begin position="165"/>
        <end position="187"/>
    </location>
</feature>
<feature type="transmembrane region" description="Helical" evidence="6">
    <location>
        <begin position="139"/>
        <end position="158"/>
    </location>
</feature>
<feature type="transmembrane region" description="Helical" evidence="6">
    <location>
        <begin position="240"/>
        <end position="256"/>
    </location>
</feature>
<evidence type="ECO:0000256" key="3">
    <source>
        <dbReference type="ARBA" id="ARBA00022692"/>
    </source>
</evidence>
<keyword evidence="4 6" id="KW-1133">Transmembrane helix</keyword>
<evidence type="ECO:0000256" key="2">
    <source>
        <dbReference type="ARBA" id="ARBA00010350"/>
    </source>
</evidence>
<protein>
    <submittedName>
        <fullName evidence="7">Bax inhibitor-1/YccA family protein</fullName>
    </submittedName>
</protein>
<feature type="transmembrane region" description="Helical" evidence="6">
    <location>
        <begin position="114"/>
        <end position="133"/>
    </location>
</feature>
<feature type="transmembrane region" description="Helical" evidence="6">
    <location>
        <begin position="33"/>
        <end position="56"/>
    </location>
</feature>
<dbReference type="CDD" id="cd10432">
    <property type="entry name" value="BI-1-like_bacterial"/>
    <property type="match status" value="1"/>
</dbReference>
<accession>A0ABU5AQY7</accession>
<evidence type="ECO:0000313" key="7">
    <source>
        <dbReference type="EMBL" id="MDX8539708.1"/>
    </source>
</evidence>
<dbReference type="Proteomes" id="UP001276564">
    <property type="component" value="Unassembled WGS sequence"/>
</dbReference>
<gene>
    <name evidence="7" type="ORF">RFM23_18985</name>
</gene>
<keyword evidence="3 6" id="KW-0812">Transmembrane</keyword>
<feature type="transmembrane region" description="Helical" evidence="6">
    <location>
        <begin position="76"/>
        <end position="102"/>
    </location>
</feature>
<dbReference type="Pfam" id="PF01027">
    <property type="entry name" value="Bax1-I"/>
    <property type="match status" value="1"/>
</dbReference>
<keyword evidence="8" id="KW-1185">Reference proteome</keyword>
<evidence type="ECO:0000256" key="4">
    <source>
        <dbReference type="ARBA" id="ARBA00022989"/>
    </source>
</evidence>
<keyword evidence="5 6" id="KW-0472">Membrane</keyword>
<evidence type="ECO:0000313" key="8">
    <source>
        <dbReference type="Proteomes" id="UP001276564"/>
    </source>
</evidence>
<sequence>MADPIRNYQTRAVPGTRVDADIDQGLRAYMIKVYNLMGLGLLITGLAAIGTIMLATTTDPASAVATLPSGEMLTSFGYAIFGSPLRWVVILAPLAPVLFLSARIQSMSVSAAQTTFWVYAGLVGLSLSSIFLVYTSASISQTFFATAAAFGALSLYGYTTKRDLTAFGSFLVMGVFGLIIAMVINIFLASSALSFAISAIGVLIFSGLTAYDTQKIKEMYFDGDASDVAGRKATMGALRLYLDFINLFMFLLQFMGDRR</sequence>
<dbReference type="RefSeq" id="WP_127286705.1">
    <property type="nucleotide sequence ID" value="NZ_JARAKC010000007.1"/>
</dbReference>
<proteinExistence type="inferred from homology"/>